<reference evidence="2" key="1">
    <citation type="submission" date="2022-11" db="UniProtKB">
        <authorList>
            <consortium name="WormBaseParasite"/>
        </authorList>
    </citation>
    <scope>IDENTIFICATION</scope>
</reference>
<accession>A0AC35FTN8</accession>
<dbReference type="Proteomes" id="UP000887580">
    <property type="component" value="Unplaced"/>
</dbReference>
<organism evidence="1 2">
    <name type="scientific">Panagrolaimus sp. PS1159</name>
    <dbReference type="NCBI Taxonomy" id="55785"/>
    <lineage>
        <taxon>Eukaryota</taxon>
        <taxon>Metazoa</taxon>
        <taxon>Ecdysozoa</taxon>
        <taxon>Nematoda</taxon>
        <taxon>Chromadorea</taxon>
        <taxon>Rhabditida</taxon>
        <taxon>Tylenchina</taxon>
        <taxon>Panagrolaimomorpha</taxon>
        <taxon>Panagrolaimoidea</taxon>
        <taxon>Panagrolaimidae</taxon>
        <taxon>Panagrolaimus</taxon>
    </lineage>
</organism>
<evidence type="ECO:0000313" key="2">
    <source>
        <dbReference type="WBParaSite" id="PS1159_v2.g20655.t1"/>
    </source>
</evidence>
<protein>
    <submittedName>
        <fullName evidence="2">Uncharacterized protein</fullName>
    </submittedName>
</protein>
<sequence length="313" mass="37260">MNNTDLLQQQQQYCDAYERLITTVGTITEELKVAKTQEFHEHSSEILQKTTNCKFPSLFLSNEENGIGKDVKVFLFFNRIFIYIPLILPQNGWRRTSIIAYFINNAKKKVIRCHSRLFPFSATISLNEKLNSEDLGIWIPFPLSPRRNPTKLIIEQSYVFQRPRFTGEPEIRTLTQEIDIKKLTARQYKQSIIKDCFQSDFELFFTFILLSWPQANIDRNSQNVGALQIELEGSQYYLKFHFEGWSMYYINSIDLKSFIYYPNLESNYWTIYQGKYQMPKRIYFFANTRANLEILLKRIKWFQGRKVQIQSVF</sequence>
<name>A0AC35FTN8_9BILA</name>
<proteinExistence type="predicted"/>
<evidence type="ECO:0000313" key="1">
    <source>
        <dbReference type="Proteomes" id="UP000887580"/>
    </source>
</evidence>
<dbReference type="WBParaSite" id="PS1159_v2.g20655.t1">
    <property type="protein sequence ID" value="PS1159_v2.g20655.t1"/>
    <property type="gene ID" value="PS1159_v2.g20655"/>
</dbReference>